<dbReference type="Proteomes" id="UP001206878">
    <property type="component" value="Unassembled WGS sequence"/>
</dbReference>
<evidence type="ECO:0000313" key="1">
    <source>
        <dbReference type="EMBL" id="MCR6679499.1"/>
    </source>
</evidence>
<evidence type="ECO:0008006" key="3">
    <source>
        <dbReference type="Google" id="ProtNLM"/>
    </source>
</evidence>
<organism evidence="1 2">
    <name type="scientific">Escherichia marmotae</name>
    <dbReference type="NCBI Taxonomy" id="1499973"/>
    <lineage>
        <taxon>Bacteria</taxon>
        <taxon>Pseudomonadati</taxon>
        <taxon>Pseudomonadota</taxon>
        <taxon>Gammaproteobacteria</taxon>
        <taxon>Enterobacterales</taxon>
        <taxon>Enterobacteriaceae</taxon>
        <taxon>Escherichia</taxon>
    </lineage>
</organism>
<comment type="caution">
    <text evidence="1">The sequence shown here is derived from an EMBL/GenBank/DDBJ whole genome shotgun (WGS) entry which is preliminary data.</text>
</comment>
<protein>
    <recommendedName>
        <fullName evidence="3">Mannitol-1-phosphate 5-dehydrogenase</fullName>
    </recommendedName>
</protein>
<reference evidence="1" key="1">
    <citation type="submission" date="2022-07" db="EMBL/GenBank/DDBJ databases">
        <title>Diversity of ethanolamine utilization by human commensal Escherichia coli.</title>
        <authorList>
            <person name="Jubelin G."/>
        </authorList>
    </citation>
    <scope>NUCLEOTIDE SEQUENCE</scope>
    <source>
        <strain evidence="1">S1</strain>
    </source>
</reference>
<name>A0AAW5MTW6_9ESCH</name>
<accession>A0AAW5MTW6</accession>
<sequence>GGYAASGNRAAMPDALCLSGLREHKCRPDKAFTPHPATVRRCLMCFAYQAYGSTNVGRIRRLRRIRQPCGDA</sequence>
<dbReference type="AlphaFoldDB" id="A0AAW5MTW6"/>
<proteinExistence type="predicted"/>
<gene>
    <name evidence="1" type="ORF">NVV43_29045</name>
</gene>
<dbReference type="AntiFam" id="ANF00064">
    <property type="entry name" value="Unclear, Possibly translation of poorly localized IS Element IS621"/>
</dbReference>
<feature type="non-terminal residue" evidence="1">
    <location>
        <position position="1"/>
    </location>
</feature>
<dbReference type="EMBL" id="JANPXH010001355">
    <property type="protein sequence ID" value="MCR6679499.1"/>
    <property type="molecule type" value="Genomic_DNA"/>
</dbReference>
<evidence type="ECO:0000313" key="2">
    <source>
        <dbReference type="Proteomes" id="UP001206878"/>
    </source>
</evidence>